<protein>
    <recommendedName>
        <fullName evidence="1">N-acetyltransferase domain-containing protein</fullName>
    </recommendedName>
</protein>
<feature type="non-terminal residue" evidence="2">
    <location>
        <position position="104"/>
    </location>
</feature>
<proteinExistence type="predicted"/>
<dbReference type="EMBL" id="SZNT01000730">
    <property type="protein sequence ID" value="TKH02836.1"/>
    <property type="molecule type" value="Genomic_DNA"/>
</dbReference>
<reference evidence="2 3" key="1">
    <citation type="journal article" date="2019" name="Environ. Microbiol.">
        <title>An active ?-lactamase is a part of an orchestrated cell wall stress resistance network of Bacillus subtilis and related rhizosphere species.</title>
        <authorList>
            <person name="Bucher T."/>
            <person name="Keren-Paz A."/>
            <person name="Hausser J."/>
            <person name="Olender T."/>
            <person name="Cytryn E."/>
            <person name="Kolodkin-Gal I."/>
        </authorList>
    </citation>
    <scope>NUCLEOTIDE SEQUENCE [LARGE SCALE GENOMIC DNA]</scope>
    <source>
        <strain evidence="2 3">I4</strain>
    </source>
</reference>
<evidence type="ECO:0000313" key="2">
    <source>
        <dbReference type="EMBL" id="TKH02836.1"/>
    </source>
</evidence>
<dbReference type="Gene3D" id="3.40.630.30">
    <property type="match status" value="1"/>
</dbReference>
<feature type="domain" description="N-acetyltransferase" evidence="1">
    <location>
        <begin position="32"/>
        <end position="102"/>
    </location>
</feature>
<evidence type="ECO:0000313" key="3">
    <source>
        <dbReference type="Proteomes" id="UP000309170"/>
    </source>
</evidence>
<comment type="caution">
    <text evidence="2">The sequence shown here is derived from an EMBL/GenBank/DDBJ whole genome shotgun (WGS) entry which is preliminary data.</text>
</comment>
<dbReference type="InterPro" id="IPR016181">
    <property type="entry name" value="Acyl_CoA_acyltransferase"/>
</dbReference>
<evidence type="ECO:0000259" key="1">
    <source>
        <dbReference type="Pfam" id="PF00583"/>
    </source>
</evidence>
<dbReference type="SUPFAM" id="SSF55729">
    <property type="entry name" value="Acyl-CoA N-acyltransferases (Nat)"/>
    <property type="match status" value="1"/>
</dbReference>
<dbReference type="GO" id="GO:0016747">
    <property type="term" value="F:acyltransferase activity, transferring groups other than amino-acyl groups"/>
    <property type="evidence" value="ECO:0007669"/>
    <property type="project" value="InterPro"/>
</dbReference>
<gene>
    <name evidence="2" type="ORF">FC678_25650</name>
</gene>
<dbReference type="Pfam" id="PF00583">
    <property type="entry name" value="Acetyltransf_1"/>
    <property type="match status" value="1"/>
</dbReference>
<organism evidence="2 3">
    <name type="scientific">Peribacillus simplex</name>
    <dbReference type="NCBI Taxonomy" id="1478"/>
    <lineage>
        <taxon>Bacteria</taxon>
        <taxon>Bacillati</taxon>
        <taxon>Bacillota</taxon>
        <taxon>Bacilli</taxon>
        <taxon>Bacillales</taxon>
        <taxon>Bacillaceae</taxon>
        <taxon>Peribacillus</taxon>
    </lineage>
</organism>
<dbReference type="AlphaFoldDB" id="A0A9X8ZC96"/>
<dbReference type="RefSeq" id="WP_137024778.1">
    <property type="nucleotide sequence ID" value="NZ_SZNT01000730.1"/>
</dbReference>
<accession>A0A9X8ZC96</accession>
<sequence length="104" mass="12046">MEVSIKKTKLNEVEDLLAIQKEVFAKDYALYEDHDSTPVNETEAYLIENIERFFHYTILSGIAIIGAIDIRPLDENRLRLSKLFLRNEFQNKGLGSKIINLMES</sequence>
<name>A0A9X8ZC96_9BACI</name>
<dbReference type="Proteomes" id="UP000309170">
    <property type="component" value="Unassembled WGS sequence"/>
</dbReference>
<dbReference type="InterPro" id="IPR000182">
    <property type="entry name" value="GNAT_dom"/>
</dbReference>